<evidence type="ECO:0000313" key="2">
    <source>
        <dbReference type="EMBL" id="KAG6461773.1"/>
    </source>
</evidence>
<organism evidence="2 3">
    <name type="scientific">Manduca sexta</name>
    <name type="common">Tobacco hawkmoth</name>
    <name type="synonym">Tobacco hornworm</name>
    <dbReference type="NCBI Taxonomy" id="7130"/>
    <lineage>
        <taxon>Eukaryota</taxon>
        <taxon>Metazoa</taxon>
        <taxon>Ecdysozoa</taxon>
        <taxon>Arthropoda</taxon>
        <taxon>Hexapoda</taxon>
        <taxon>Insecta</taxon>
        <taxon>Pterygota</taxon>
        <taxon>Neoptera</taxon>
        <taxon>Endopterygota</taxon>
        <taxon>Lepidoptera</taxon>
        <taxon>Glossata</taxon>
        <taxon>Ditrysia</taxon>
        <taxon>Bombycoidea</taxon>
        <taxon>Sphingidae</taxon>
        <taxon>Sphinginae</taxon>
        <taxon>Sphingini</taxon>
        <taxon>Manduca</taxon>
    </lineage>
</organism>
<sequence>MAPSTSLCESSICKMGNTSNRPVRLGDSSRSLQLRVSRLERQSSPLSRCFQYSMALSTGLGISTTVPNSQGADAPKPIDGCVSDNCTAMGKGVLACRSQKSSASRPIDTEKSTQTSSQYVYGTSSPTSRENNSRGMEMWGWSKNLKAWNHEQLSLLKTSWRKSTLNTYETAWKRWVAWASSHDVDSSNPTGSQLAQFLSDLYLIHKLSYNTITLYKSVVSTLSNSESSSQLSSHALVKHILKSIAIKNPKSIKSPIWNVSDLISFLTNYSVDINNVFQTMRHTAILLLLCSGRRIHDLTLLRTDPDYCIISNNSIIFWPQFGSKTDCSNYRQSGWKLLNNPNKVNLNPIFWIKRTITLLNERRISAKCLNLFITVRGEAKPASRTVIAGWIKTLFKEAGISATPGSVRSAVASKNWLENCPLDEILARGNWRSANTFKKYYRREVMKVNNSSTVTQLFSPINRN</sequence>
<keyword evidence="3" id="KW-1185">Reference proteome</keyword>
<gene>
    <name evidence="2" type="ORF">O3G_MSEX012851</name>
</gene>
<name>A0A921ZPN4_MANSE</name>
<dbReference type="PANTHER" id="PTHR35617:SF3">
    <property type="entry name" value="CORE-BINDING (CB) DOMAIN-CONTAINING PROTEIN"/>
    <property type="match status" value="1"/>
</dbReference>
<feature type="compositionally biased region" description="Polar residues" evidence="1">
    <location>
        <begin position="112"/>
        <end position="133"/>
    </location>
</feature>
<dbReference type="EMBL" id="JH668775">
    <property type="protein sequence ID" value="KAG6461773.1"/>
    <property type="molecule type" value="Genomic_DNA"/>
</dbReference>
<proteinExistence type="predicted"/>
<evidence type="ECO:0008006" key="4">
    <source>
        <dbReference type="Google" id="ProtNLM"/>
    </source>
</evidence>
<reference evidence="2" key="2">
    <citation type="submission" date="2020-12" db="EMBL/GenBank/DDBJ databases">
        <authorList>
            <person name="Kanost M."/>
        </authorList>
    </citation>
    <scope>NUCLEOTIDE SEQUENCE</scope>
</reference>
<evidence type="ECO:0000256" key="1">
    <source>
        <dbReference type="SAM" id="MobiDB-lite"/>
    </source>
</evidence>
<accession>A0A921ZPN4</accession>
<dbReference type="Proteomes" id="UP000791440">
    <property type="component" value="Unassembled WGS sequence"/>
</dbReference>
<comment type="caution">
    <text evidence="2">The sequence shown here is derived from an EMBL/GenBank/DDBJ whole genome shotgun (WGS) entry which is preliminary data.</text>
</comment>
<protein>
    <recommendedName>
        <fullName evidence="4">Tyr recombinase domain-containing protein</fullName>
    </recommendedName>
</protein>
<feature type="region of interest" description="Disordered" evidence="1">
    <location>
        <begin position="99"/>
        <end position="133"/>
    </location>
</feature>
<reference evidence="2" key="1">
    <citation type="journal article" date="2016" name="Insect Biochem. Mol. Biol.">
        <title>Multifaceted biological insights from a draft genome sequence of the tobacco hornworm moth, Manduca sexta.</title>
        <authorList>
            <person name="Kanost M.R."/>
            <person name="Arrese E.L."/>
            <person name="Cao X."/>
            <person name="Chen Y.R."/>
            <person name="Chellapilla S."/>
            <person name="Goldsmith M.R."/>
            <person name="Grosse-Wilde E."/>
            <person name="Heckel D.G."/>
            <person name="Herndon N."/>
            <person name="Jiang H."/>
            <person name="Papanicolaou A."/>
            <person name="Qu J."/>
            <person name="Soulages J.L."/>
            <person name="Vogel H."/>
            <person name="Walters J."/>
            <person name="Waterhouse R.M."/>
            <person name="Ahn S.J."/>
            <person name="Almeida F.C."/>
            <person name="An C."/>
            <person name="Aqrawi P."/>
            <person name="Bretschneider A."/>
            <person name="Bryant W.B."/>
            <person name="Bucks S."/>
            <person name="Chao H."/>
            <person name="Chevignon G."/>
            <person name="Christen J.M."/>
            <person name="Clarke D.F."/>
            <person name="Dittmer N.T."/>
            <person name="Ferguson L.C.F."/>
            <person name="Garavelou S."/>
            <person name="Gordon K.H.J."/>
            <person name="Gunaratna R.T."/>
            <person name="Han Y."/>
            <person name="Hauser F."/>
            <person name="He Y."/>
            <person name="Heidel-Fischer H."/>
            <person name="Hirsh A."/>
            <person name="Hu Y."/>
            <person name="Jiang H."/>
            <person name="Kalra D."/>
            <person name="Klinner C."/>
            <person name="Konig C."/>
            <person name="Kovar C."/>
            <person name="Kroll A.R."/>
            <person name="Kuwar S.S."/>
            <person name="Lee S.L."/>
            <person name="Lehman R."/>
            <person name="Li K."/>
            <person name="Li Z."/>
            <person name="Liang H."/>
            <person name="Lovelace S."/>
            <person name="Lu Z."/>
            <person name="Mansfield J.H."/>
            <person name="McCulloch K.J."/>
            <person name="Mathew T."/>
            <person name="Morton B."/>
            <person name="Muzny D.M."/>
            <person name="Neunemann D."/>
            <person name="Ongeri F."/>
            <person name="Pauchet Y."/>
            <person name="Pu L.L."/>
            <person name="Pyrousis I."/>
            <person name="Rao X.J."/>
            <person name="Redding A."/>
            <person name="Roesel C."/>
            <person name="Sanchez-Gracia A."/>
            <person name="Schaack S."/>
            <person name="Shukla A."/>
            <person name="Tetreau G."/>
            <person name="Wang Y."/>
            <person name="Xiong G.H."/>
            <person name="Traut W."/>
            <person name="Walsh T.K."/>
            <person name="Worley K.C."/>
            <person name="Wu D."/>
            <person name="Wu W."/>
            <person name="Wu Y.Q."/>
            <person name="Zhang X."/>
            <person name="Zou Z."/>
            <person name="Zucker H."/>
            <person name="Briscoe A.D."/>
            <person name="Burmester T."/>
            <person name="Clem R.J."/>
            <person name="Feyereisen R."/>
            <person name="Grimmelikhuijzen C.J.P."/>
            <person name="Hamodrakas S.J."/>
            <person name="Hansson B.S."/>
            <person name="Huguet E."/>
            <person name="Jermiin L.S."/>
            <person name="Lan Q."/>
            <person name="Lehman H.K."/>
            <person name="Lorenzen M."/>
            <person name="Merzendorfer H."/>
            <person name="Michalopoulos I."/>
            <person name="Morton D.B."/>
            <person name="Muthukrishnan S."/>
            <person name="Oakeshott J.G."/>
            <person name="Palmer W."/>
            <person name="Park Y."/>
            <person name="Passarelli A.L."/>
            <person name="Rozas J."/>
            <person name="Schwartz L.M."/>
            <person name="Smith W."/>
            <person name="Southgate A."/>
            <person name="Vilcinskas A."/>
            <person name="Vogt R."/>
            <person name="Wang P."/>
            <person name="Werren J."/>
            <person name="Yu X.Q."/>
            <person name="Zhou J.J."/>
            <person name="Brown S.J."/>
            <person name="Scherer S.E."/>
            <person name="Richards S."/>
            <person name="Blissard G.W."/>
        </authorList>
    </citation>
    <scope>NUCLEOTIDE SEQUENCE</scope>
</reference>
<evidence type="ECO:0000313" key="3">
    <source>
        <dbReference type="Proteomes" id="UP000791440"/>
    </source>
</evidence>
<dbReference type="PANTHER" id="PTHR35617">
    <property type="entry name" value="PHAGE_INTEGRASE DOMAIN-CONTAINING PROTEIN"/>
    <property type="match status" value="1"/>
</dbReference>
<dbReference type="AlphaFoldDB" id="A0A921ZPN4"/>